<sequence>MPPRDAWSDSHDEILLRAVISLILANRRNLYATPGLEGVGDHGGERINKKIQGFARRMAGEKAGMVGEELGKMVRKRKEDVKEETGEVEGGTAKVKQERNKKRKL</sequence>
<dbReference type="AlphaFoldDB" id="A0A0J0XSC9"/>
<dbReference type="EMBL" id="KQ087190">
    <property type="protein sequence ID" value="KLT43976.1"/>
    <property type="molecule type" value="Genomic_DNA"/>
</dbReference>
<name>A0A0J0XSC9_9TREE</name>
<accession>A0A0J0XSC9</accession>
<evidence type="ECO:0000313" key="2">
    <source>
        <dbReference type="EMBL" id="KLT43976.1"/>
    </source>
</evidence>
<dbReference type="GeneID" id="28985849"/>
<protein>
    <submittedName>
        <fullName evidence="2">Uncharacterized protein</fullName>
    </submittedName>
</protein>
<proteinExistence type="predicted"/>
<gene>
    <name evidence="2" type="ORF">CC85DRAFT_300897</name>
</gene>
<dbReference type="OrthoDB" id="2562728at2759"/>
<evidence type="ECO:0000256" key="1">
    <source>
        <dbReference type="SAM" id="MobiDB-lite"/>
    </source>
</evidence>
<feature type="region of interest" description="Disordered" evidence="1">
    <location>
        <begin position="77"/>
        <end position="105"/>
    </location>
</feature>
<keyword evidence="3" id="KW-1185">Reference proteome</keyword>
<organism evidence="2 3">
    <name type="scientific">Cutaneotrichosporon oleaginosum</name>
    <dbReference type="NCBI Taxonomy" id="879819"/>
    <lineage>
        <taxon>Eukaryota</taxon>
        <taxon>Fungi</taxon>
        <taxon>Dikarya</taxon>
        <taxon>Basidiomycota</taxon>
        <taxon>Agaricomycotina</taxon>
        <taxon>Tremellomycetes</taxon>
        <taxon>Trichosporonales</taxon>
        <taxon>Trichosporonaceae</taxon>
        <taxon>Cutaneotrichosporon</taxon>
    </lineage>
</organism>
<evidence type="ECO:0000313" key="3">
    <source>
        <dbReference type="Proteomes" id="UP000053611"/>
    </source>
</evidence>
<dbReference type="RefSeq" id="XP_018280467.1">
    <property type="nucleotide sequence ID" value="XM_018425246.1"/>
</dbReference>
<dbReference type="Proteomes" id="UP000053611">
    <property type="component" value="Unassembled WGS sequence"/>
</dbReference>
<reference evidence="2 3" key="1">
    <citation type="submission" date="2015-03" db="EMBL/GenBank/DDBJ databases">
        <title>Genomics and transcriptomics of the oil-accumulating basidiomycete yeast T. oleaginosus allow insights into substrate utilization and the diverse evolutionary trajectories of mating systems in fungi.</title>
        <authorList>
            <consortium name="DOE Joint Genome Institute"/>
            <person name="Kourist R."/>
            <person name="Kracht O."/>
            <person name="Bracharz F."/>
            <person name="Lipzen A."/>
            <person name="Nolan M."/>
            <person name="Ohm R."/>
            <person name="Grigoriev I."/>
            <person name="Sun S."/>
            <person name="Heitman J."/>
            <person name="Bruck T."/>
            <person name="Nowrousian M."/>
        </authorList>
    </citation>
    <scope>NUCLEOTIDE SEQUENCE [LARGE SCALE GENOMIC DNA]</scope>
    <source>
        <strain evidence="2 3">IBC0246</strain>
    </source>
</reference>